<dbReference type="EMBL" id="MJMJ01000002">
    <property type="protein sequence ID" value="OLQ92659.1"/>
    <property type="molecule type" value="Genomic_DNA"/>
</dbReference>
<evidence type="ECO:0000259" key="1">
    <source>
        <dbReference type="Pfam" id="PF12680"/>
    </source>
</evidence>
<name>A0A1Q9HP78_9VIBR</name>
<proteinExistence type="predicted"/>
<dbReference type="Proteomes" id="UP000186313">
    <property type="component" value="Unassembled WGS sequence"/>
</dbReference>
<organism evidence="2 3">
    <name type="scientific">Vibrio panuliri</name>
    <dbReference type="NCBI Taxonomy" id="1381081"/>
    <lineage>
        <taxon>Bacteria</taxon>
        <taxon>Pseudomonadati</taxon>
        <taxon>Pseudomonadota</taxon>
        <taxon>Gammaproteobacteria</taxon>
        <taxon>Vibrionales</taxon>
        <taxon>Vibrionaceae</taxon>
        <taxon>Vibrio</taxon>
    </lineage>
</organism>
<gene>
    <name evidence="2" type="ORF">BIY22_15155</name>
</gene>
<dbReference type="SUPFAM" id="SSF54427">
    <property type="entry name" value="NTF2-like"/>
    <property type="match status" value="1"/>
</dbReference>
<protein>
    <submittedName>
        <fullName evidence="2">Isochorismatase</fullName>
    </submittedName>
</protein>
<dbReference type="AlphaFoldDB" id="A0A1Q9HP78"/>
<comment type="caution">
    <text evidence="2">The sequence shown here is derived from an EMBL/GenBank/DDBJ whole genome shotgun (WGS) entry which is preliminary data.</text>
</comment>
<dbReference type="Gene3D" id="3.10.450.50">
    <property type="match status" value="1"/>
</dbReference>
<dbReference type="STRING" id="1381081.BIY22_15155"/>
<dbReference type="InterPro" id="IPR032710">
    <property type="entry name" value="NTF2-like_dom_sf"/>
</dbReference>
<evidence type="ECO:0000313" key="2">
    <source>
        <dbReference type="EMBL" id="OLQ92659.1"/>
    </source>
</evidence>
<evidence type="ECO:0000313" key="3">
    <source>
        <dbReference type="Proteomes" id="UP000186313"/>
    </source>
</evidence>
<feature type="domain" description="SnoaL-like" evidence="1">
    <location>
        <begin position="24"/>
        <end position="99"/>
    </location>
</feature>
<reference evidence="2 3" key="1">
    <citation type="submission" date="2016-09" db="EMBL/GenBank/DDBJ databases">
        <title>Genomic Taxonomy of the Vibrionaceae.</title>
        <authorList>
            <person name="Gonzalez-Castillo A."/>
            <person name="Gomez-Gil B."/>
            <person name="Enciso-Ibarra K."/>
        </authorList>
    </citation>
    <scope>NUCLEOTIDE SEQUENCE [LARGE SCALE GENOMIC DNA]</scope>
    <source>
        <strain evidence="2 3">CAIM 703</strain>
    </source>
</reference>
<accession>A0A1Q9HP78</accession>
<dbReference type="OrthoDB" id="1157330at2"/>
<sequence length="131" mass="14791">MDAIVNKLDPKAVLEACKQGIKAWQIAFNQQDAKGCAAQYQETCTMHARPFGEFTGHEAIEAFWQDIMDKGFNSVEYTDVEWQPLGDDAYILSAKWTMNQAFGVVHKEVWQLDADGKARLASDDFEVLGER</sequence>
<dbReference type="InterPro" id="IPR037401">
    <property type="entry name" value="SnoaL-like"/>
</dbReference>
<dbReference type="Pfam" id="PF12680">
    <property type="entry name" value="SnoaL_2"/>
    <property type="match status" value="1"/>
</dbReference>